<evidence type="ECO:0000256" key="18">
    <source>
        <dbReference type="SAM" id="MobiDB-lite"/>
    </source>
</evidence>
<dbReference type="InterPro" id="IPR006769">
    <property type="entry name" value="MCU_C"/>
</dbReference>
<keyword evidence="11" id="KW-0496">Mitochondrion</keyword>
<keyword evidence="5" id="KW-0107">Calcium channel</keyword>
<keyword evidence="3" id="KW-0813">Transport</keyword>
<dbReference type="EMBL" id="QJNS01000708">
    <property type="protein sequence ID" value="RYO75100.1"/>
    <property type="molecule type" value="Genomic_DNA"/>
</dbReference>
<evidence type="ECO:0000256" key="8">
    <source>
        <dbReference type="ARBA" id="ARBA00022837"/>
    </source>
</evidence>
<feature type="region of interest" description="Disordered" evidence="18">
    <location>
        <begin position="212"/>
        <end position="247"/>
    </location>
</feature>
<keyword evidence="10" id="KW-0406">Ion transport</keyword>
<name>A0ABY0GRB7_9PEZI</name>
<feature type="compositionally biased region" description="Basic and acidic residues" evidence="18">
    <location>
        <begin position="76"/>
        <end position="94"/>
    </location>
</feature>
<evidence type="ECO:0000256" key="6">
    <source>
        <dbReference type="ARBA" id="ARBA00022692"/>
    </source>
</evidence>
<feature type="region of interest" description="Disordered" evidence="18">
    <location>
        <begin position="455"/>
        <end position="508"/>
    </location>
</feature>
<comment type="subunit">
    <text evidence="15">Homotetramer, assembles in a dimer or dimers configuration with two interfaces.</text>
</comment>
<evidence type="ECO:0000256" key="12">
    <source>
        <dbReference type="ARBA" id="ARBA00023136"/>
    </source>
</evidence>
<organism evidence="21 22">
    <name type="scientific">Monosporascus cannonballus</name>
    <dbReference type="NCBI Taxonomy" id="155416"/>
    <lineage>
        <taxon>Eukaryota</taxon>
        <taxon>Fungi</taxon>
        <taxon>Dikarya</taxon>
        <taxon>Ascomycota</taxon>
        <taxon>Pezizomycotina</taxon>
        <taxon>Sordariomycetes</taxon>
        <taxon>Xylariomycetidae</taxon>
        <taxon>Xylariales</taxon>
        <taxon>Xylariales incertae sedis</taxon>
        <taxon>Monosporascus</taxon>
    </lineage>
</organism>
<accession>A0ABY0GRB7</accession>
<evidence type="ECO:0000256" key="3">
    <source>
        <dbReference type="ARBA" id="ARBA00022448"/>
    </source>
</evidence>
<feature type="region of interest" description="Disordered" evidence="18">
    <location>
        <begin position="60"/>
        <end position="117"/>
    </location>
</feature>
<keyword evidence="8" id="KW-0106">Calcium</keyword>
<evidence type="ECO:0000256" key="4">
    <source>
        <dbReference type="ARBA" id="ARBA00022568"/>
    </source>
</evidence>
<dbReference type="InterPro" id="IPR039055">
    <property type="entry name" value="MCU_fam"/>
</dbReference>
<evidence type="ECO:0000313" key="22">
    <source>
        <dbReference type="Proteomes" id="UP000294003"/>
    </source>
</evidence>
<keyword evidence="12 19" id="KW-0472">Membrane</keyword>
<feature type="transmembrane region" description="Helical" evidence="19">
    <location>
        <begin position="328"/>
        <end position="346"/>
    </location>
</feature>
<evidence type="ECO:0000256" key="11">
    <source>
        <dbReference type="ARBA" id="ARBA00023128"/>
    </source>
</evidence>
<feature type="transmembrane region" description="Helical" evidence="19">
    <location>
        <begin position="366"/>
        <end position="386"/>
    </location>
</feature>
<comment type="catalytic activity">
    <reaction evidence="14">
        <text>Ca(2+)(in) = Ca(2+)(out)</text>
        <dbReference type="Rhea" id="RHEA:29671"/>
        <dbReference type="ChEBI" id="CHEBI:29108"/>
    </reaction>
</comment>
<evidence type="ECO:0000256" key="9">
    <source>
        <dbReference type="ARBA" id="ARBA00022989"/>
    </source>
</evidence>
<reference evidence="21 22" key="1">
    <citation type="submission" date="2018-06" db="EMBL/GenBank/DDBJ databases">
        <title>Complete Genomes of Monosporascus.</title>
        <authorList>
            <person name="Robinson A.J."/>
            <person name="Natvig D.O."/>
        </authorList>
    </citation>
    <scope>NUCLEOTIDE SEQUENCE [LARGE SCALE GENOMIC DNA]</scope>
    <source>
        <strain evidence="21 22">CBS 609.92</strain>
    </source>
</reference>
<keyword evidence="4" id="KW-0109">Calcium transport</keyword>
<keyword evidence="6 19" id="KW-0812">Transmembrane</keyword>
<dbReference type="PANTHER" id="PTHR13462">
    <property type="entry name" value="CALCIUM UNIPORTER PROTEIN, MITOCHONDRIAL"/>
    <property type="match status" value="1"/>
</dbReference>
<dbReference type="Proteomes" id="UP000294003">
    <property type="component" value="Unassembled WGS sequence"/>
</dbReference>
<evidence type="ECO:0000256" key="15">
    <source>
        <dbReference type="ARBA" id="ARBA00044966"/>
    </source>
</evidence>
<feature type="compositionally biased region" description="Basic and acidic residues" evidence="18">
    <location>
        <begin position="480"/>
        <end position="508"/>
    </location>
</feature>
<comment type="function">
    <text evidence="17">Highly selective calcium channel localized to the inner mitochondrial membrane, which mediates calcium uptake into the mitochondrial matrix. Mitochondrial calcium homeostasis plays key roles in cellular physiology and regulates ATP production, cytoplasmic calcium signals and activation of cell death pathways. Sufficient to operate as a pore-forming channel without the need of calcium-sensor or auxiliary subunit.</text>
</comment>
<keyword evidence="22" id="KW-1185">Reference proteome</keyword>
<sequence>MLPTTPLSTVEILSSSDELCFSDMLKADSVKVATASRKPLPVIYHRSARSISTAARLWSDGNYHDGEETAGQTNQRDQDAQEEQVKLDISEAAKQRIKRPWQREGADEPPVSQERKNMNKSMAKGKLLTTPTRLLKLVLPLPVDALHDERGNKGEFRAIAQNEDIQPLALLVHSQQPLSYLERLIQAELPPVRDADGREKVPNLYFLAEGSERDEGGQKLSGSDRTHVDDSYTGKGHEGAETPAEHKDWVRWSSSTEIGDFIRDAARGREFAIHIDGIGAEIRVGVPSFNDRTHYMRMGLRRMSHKINSLAKLKHECDMLAHRGPHRVAKAGFGVLTAWWATVYFVTFHRDAGWDLVEPVTKLTTITDLAGLTTIMGGYLWFLFISRDLSYQAALKITVSRRQNILYQARGFDPQQWEALVHDANALRREIRTIAEEYDVDWDEMSDLGGEDVVEVLEKEEQREKKGRSNTVDDEEDDGGDRRGRKEPKDKWRGGRERASERDFRGEC</sequence>
<evidence type="ECO:0000256" key="17">
    <source>
        <dbReference type="ARBA" id="ARBA00045938"/>
    </source>
</evidence>
<comment type="caution">
    <text evidence="21">The sequence shown here is derived from an EMBL/GenBank/DDBJ whole genome shotgun (WGS) entry which is preliminary data.</text>
</comment>
<evidence type="ECO:0000256" key="13">
    <source>
        <dbReference type="ARBA" id="ARBA00023303"/>
    </source>
</evidence>
<dbReference type="Pfam" id="PF04678">
    <property type="entry name" value="MCU"/>
    <property type="match status" value="1"/>
</dbReference>
<protein>
    <recommendedName>
        <fullName evidence="16">Calcium uniporter protein, mitochondrial</fullName>
    </recommendedName>
</protein>
<evidence type="ECO:0000256" key="2">
    <source>
        <dbReference type="ARBA" id="ARBA00005653"/>
    </source>
</evidence>
<comment type="subcellular location">
    <subcellularLocation>
        <location evidence="1">Mitochondrion inner membrane</location>
        <topology evidence="1">Multi-pass membrane protein</topology>
    </subcellularLocation>
</comment>
<evidence type="ECO:0000259" key="20">
    <source>
        <dbReference type="Pfam" id="PF04678"/>
    </source>
</evidence>
<gene>
    <name evidence="21" type="ORF">DL762_010153</name>
</gene>
<evidence type="ECO:0000256" key="7">
    <source>
        <dbReference type="ARBA" id="ARBA00022792"/>
    </source>
</evidence>
<evidence type="ECO:0000256" key="14">
    <source>
        <dbReference type="ARBA" id="ARBA00036634"/>
    </source>
</evidence>
<evidence type="ECO:0000256" key="19">
    <source>
        <dbReference type="SAM" id="Phobius"/>
    </source>
</evidence>
<keyword evidence="13" id="KW-0407">Ion channel</keyword>
<dbReference type="PANTHER" id="PTHR13462:SF10">
    <property type="entry name" value="CALCIUM UNIPORTER PROTEIN, MITOCHONDRIAL"/>
    <property type="match status" value="1"/>
</dbReference>
<evidence type="ECO:0000256" key="16">
    <source>
        <dbReference type="ARBA" id="ARBA00044981"/>
    </source>
</evidence>
<evidence type="ECO:0000256" key="10">
    <source>
        <dbReference type="ARBA" id="ARBA00023065"/>
    </source>
</evidence>
<proteinExistence type="inferred from homology"/>
<feature type="domain" description="Calcium uniporter protein C-terminal" evidence="20">
    <location>
        <begin position="294"/>
        <end position="420"/>
    </location>
</feature>
<comment type="similarity">
    <text evidence="2">Belongs to the MCU (TC 1.A.77) family.</text>
</comment>
<keyword evidence="9 19" id="KW-1133">Transmembrane helix</keyword>
<evidence type="ECO:0000313" key="21">
    <source>
        <dbReference type="EMBL" id="RYO75100.1"/>
    </source>
</evidence>
<evidence type="ECO:0000256" key="1">
    <source>
        <dbReference type="ARBA" id="ARBA00004448"/>
    </source>
</evidence>
<keyword evidence="7" id="KW-0999">Mitochondrion inner membrane</keyword>
<evidence type="ECO:0000256" key="5">
    <source>
        <dbReference type="ARBA" id="ARBA00022673"/>
    </source>
</evidence>